<gene>
    <name evidence="1" type="ORF">COW36_22215</name>
</gene>
<protein>
    <submittedName>
        <fullName evidence="1">Uncharacterized protein</fullName>
    </submittedName>
</protein>
<organism evidence="1 2">
    <name type="scientific">bacterium (Candidatus Blackallbacteria) CG17_big_fil_post_rev_8_21_14_2_50_48_46</name>
    <dbReference type="NCBI Taxonomy" id="2014261"/>
    <lineage>
        <taxon>Bacteria</taxon>
        <taxon>Candidatus Blackallbacteria</taxon>
    </lineage>
</organism>
<dbReference type="Proteomes" id="UP000231019">
    <property type="component" value="Unassembled WGS sequence"/>
</dbReference>
<evidence type="ECO:0000313" key="1">
    <source>
        <dbReference type="EMBL" id="PIW14330.1"/>
    </source>
</evidence>
<dbReference type="EMBL" id="PFFQ01000061">
    <property type="protein sequence ID" value="PIW14330.1"/>
    <property type="molecule type" value="Genomic_DNA"/>
</dbReference>
<comment type="caution">
    <text evidence="1">The sequence shown here is derived from an EMBL/GenBank/DDBJ whole genome shotgun (WGS) entry which is preliminary data.</text>
</comment>
<proteinExistence type="predicted"/>
<accession>A0A2M7FZ14</accession>
<reference evidence="1 2" key="1">
    <citation type="submission" date="2017-09" db="EMBL/GenBank/DDBJ databases">
        <title>Depth-based differentiation of microbial function through sediment-hosted aquifers and enrichment of novel symbionts in the deep terrestrial subsurface.</title>
        <authorList>
            <person name="Probst A.J."/>
            <person name="Ladd B."/>
            <person name="Jarett J.K."/>
            <person name="Geller-Mcgrath D.E."/>
            <person name="Sieber C.M."/>
            <person name="Emerson J.B."/>
            <person name="Anantharaman K."/>
            <person name="Thomas B.C."/>
            <person name="Malmstrom R."/>
            <person name="Stieglmeier M."/>
            <person name="Klingl A."/>
            <person name="Woyke T."/>
            <person name="Ryan C.M."/>
            <person name="Banfield J.F."/>
        </authorList>
    </citation>
    <scope>NUCLEOTIDE SEQUENCE [LARGE SCALE GENOMIC DNA]</scope>
    <source>
        <strain evidence="1">CG17_big_fil_post_rev_8_21_14_2_50_48_46</strain>
    </source>
</reference>
<name>A0A2M7FZ14_9BACT</name>
<sequence length="80" mass="9065">MAGSVSNHPMRSLFSLEREVEIDYVQIRPTSRALKQPQPLAPQPDLRFRDTLELSPAPQEQNPLNLLQFPVPRAMRSASV</sequence>
<dbReference type="AlphaFoldDB" id="A0A2M7FZ14"/>
<evidence type="ECO:0000313" key="2">
    <source>
        <dbReference type="Proteomes" id="UP000231019"/>
    </source>
</evidence>